<dbReference type="STRING" id="342668.A0A1B8GUB3"/>
<feature type="compositionally biased region" description="Low complexity" evidence="1">
    <location>
        <begin position="75"/>
        <end position="84"/>
    </location>
</feature>
<dbReference type="InterPro" id="IPR018800">
    <property type="entry name" value="PRCC"/>
</dbReference>
<dbReference type="PANTHER" id="PTHR13621">
    <property type="entry name" value="PROLINE-RICH PROTEIN PRCC"/>
    <property type="match status" value="1"/>
</dbReference>
<reference evidence="3" key="2">
    <citation type="journal article" date="2018" name="Nat. Commun.">
        <title>Extreme sensitivity to ultraviolet light in the fungal pathogen causing white-nose syndrome of bats.</title>
        <authorList>
            <person name="Palmer J.M."/>
            <person name="Drees K.P."/>
            <person name="Foster J.T."/>
            <person name="Lindner D.L."/>
        </authorList>
    </citation>
    <scope>NUCLEOTIDE SEQUENCE [LARGE SCALE GENOMIC DNA]</scope>
    <source>
        <strain evidence="3">UAMH 10579</strain>
    </source>
</reference>
<dbReference type="OrthoDB" id="2555634at2759"/>
<dbReference type="GeneID" id="28836347"/>
<dbReference type="Pfam" id="PF10253">
    <property type="entry name" value="PRCC"/>
    <property type="match status" value="1"/>
</dbReference>
<feature type="region of interest" description="Disordered" evidence="1">
    <location>
        <begin position="112"/>
        <end position="151"/>
    </location>
</feature>
<organism evidence="2 3">
    <name type="scientific">Pseudogymnoascus verrucosus</name>
    <dbReference type="NCBI Taxonomy" id="342668"/>
    <lineage>
        <taxon>Eukaryota</taxon>
        <taxon>Fungi</taxon>
        <taxon>Dikarya</taxon>
        <taxon>Ascomycota</taxon>
        <taxon>Pezizomycotina</taxon>
        <taxon>Leotiomycetes</taxon>
        <taxon>Thelebolales</taxon>
        <taxon>Thelebolaceae</taxon>
        <taxon>Pseudogymnoascus</taxon>
    </lineage>
</organism>
<dbReference type="GO" id="GO:0005634">
    <property type="term" value="C:nucleus"/>
    <property type="evidence" value="ECO:0007669"/>
    <property type="project" value="TreeGrafter"/>
</dbReference>
<dbReference type="Proteomes" id="UP000091956">
    <property type="component" value="Unassembled WGS sequence"/>
</dbReference>
<gene>
    <name evidence="2" type="ORF">VE01_02961</name>
</gene>
<evidence type="ECO:0000313" key="3">
    <source>
        <dbReference type="Proteomes" id="UP000091956"/>
    </source>
</evidence>
<evidence type="ECO:0008006" key="4">
    <source>
        <dbReference type="Google" id="ProtNLM"/>
    </source>
</evidence>
<name>A0A1B8GUB3_9PEZI</name>
<dbReference type="AlphaFoldDB" id="A0A1B8GUB3"/>
<protein>
    <recommendedName>
        <fullName evidence="4">Mitotic checkpoint regulator, MAD2B-interacting-domain-containing protein</fullName>
    </recommendedName>
</protein>
<feature type="region of interest" description="Disordered" evidence="1">
    <location>
        <begin position="170"/>
        <end position="286"/>
    </location>
</feature>
<accession>A0A1B8GUB3</accession>
<feature type="compositionally biased region" description="Polar residues" evidence="1">
    <location>
        <begin position="44"/>
        <end position="53"/>
    </location>
</feature>
<sequence length="389" mass="41129">MGLVDYSDSESSDNEQVSETKKPSKGSFQKVVDRSNPGKIKVSLPTTTASTNDEPPAKRAKTSGGGAFGGFNSFLPAPKKTGAAAPKTLGGVATGNGRGGGLGSGVSLKTGAAPAFSRNPEPIYDGGDNYDGHGEAEGGESSMGLPPPHASAQIPAADVKLVGKPLMFKPLSVARKPQKKKKPVITPKTAEGPASQGPSEMSEAPKAPQPKVSLFSVPQDADDDIAPERKGEYQPMLYGAKPEEDEEPEVVKNPYYEDQYNDAESRHTVPRPAAPAAAPASTTSNSLDNIASDLQLSASERRQLFGRQGARNLTASKVINFNTDEEYRKNEELRSAGEQAVHNPVRSIAPGKHSLKQLLNATVSQKEALEESFAKGYANRKEASGRYGW</sequence>
<keyword evidence="3" id="KW-1185">Reference proteome</keyword>
<evidence type="ECO:0000256" key="1">
    <source>
        <dbReference type="SAM" id="MobiDB-lite"/>
    </source>
</evidence>
<reference evidence="2 3" key="1">
    <citation type="submission" date="2016-03" db="EMBL/GenBank/DDBJ databases">
        <title>Comparative genomics of Pseudogymnoascus destructans, the fungus causing white-nose syndrome of bats.</title>
        <authorList>
            <person name="Palmer J.M."/>
            <person name="Drees K.P."/>
            <person name="Foster J.T."/>
            <person name="Lindner D.L."/>
        </authorList>
    </citation>
    <scope>NUCLEOTIDE SEQUENCE [LARGE SCALE GENOMIC DNA]</scope>
    <source>
        <strain evidence="2 3">UAMH 10579</strain>
    </source>
</reference>
<proteinExistence type="predicted"/>
<evidence type="ECO:0000313" key="2">
    <source>
        <dbReference type="EMBL" id="OBT99434.1"/>
    </source>
</evidence>
<dbReference type="EMBL" id="KV460212">
    <property type="protein sequence ID" value="OBT99434.1"/>
    <property type="molecule type" value="Genomic_DNA"/>
</dbReference>
<dbReference type="PANTHER" id="PTHR13621:SF2">
    <property type="entry name" value="PROLINE-RICH PROTEIN PRCC"/>
    <property type="match status" value="1"/>
</dbReference>
<feature type="region of interest" description="Disordered" evidence="1">
    <location>
        <begin position="1"/>
        <end position="84"/>
    </location>
</feature>
<dbReference type="RefSeq" id="XP_018133167.1">
    <property type="nucleotide sequence ID" value="XM_018272462.2"/>
</dbReference>